<evidence type="ECO:0000259" key="1">
    <source>
        <dbReference type="PROSITE" id="PS50910"/>
    </source>
</evidence>
<dbReference type="Gene3D" id="1.20.120.330">
    <property type="entry name" value="Nucleotidyltransferases domain 2"/>
    <property type="match status" value="1"/>
</dbReference>
<reference evidence="2" key="1">
    <citation type="journal article" date="2020" name="bioRxiv">
        <title>A rank-normalized archaeal taxonomy based on genome phylogeny resolves widespread incomplete and uneven classifications.</title>
        <authorList>
            <person name="Rinke C."/>
            <person name="Chuvochina M."/>
            <person name="Mussig A.J."/>
            <person name="Chaumeil P.-A."/>
            <person name="Waite D.W."/>
            <person name="Whitman W.B."/>
            <person name="Parks D.H."/>
            <person name="Hugenholtz P."/>
        </authorList>
    </citation>
    <scope>NUCLEOTIDE SEQUENCE</scope>
    <source>
        <strain evidence="2">UBA8838</strain>
    </source>
</reference>
<name>A0A832T9T6_9CREN</name>
<protein>
    <submittedName>
        <fullName evidence="2">HEPN domain-containing protein</fullName>
    </submittedName>
</protein>
<dbReference type="Proteomes" id="UP000646844">
    <property type="component" value="Unassembled WGS sequence"/>
</dbReference>
<dbReference type="PROSITE" id="PS50910">
    <property type="entry name" value="HEPN"/>
    <property type="match status" value="1"/>
</dbReference>
<dbReference type="EMBL" id="DUJO01000038">
    <property type="protein sequence ID" value="HII74370.1"/>
    <property type="molecule type" value="Genomic_DNA"/>
</dbReference>
<comment type="caution">
    <text evidence="2">The sequence shown here is derived from an EMBL/GenBank/DDBJ whole genome shotgun (WGS) entry which is preliminary data.</text>
</comment>
<dbReference type="Pfam" id="PF05168">
    <property type="entry name" value="HEPN"/>
    <property type="match status" value="1"/>
</dbReference>
<dbReference type="SMART" id="SM00748">
    <property type="entry name" value="HEPN"/>
    <property type="match status" value="1"/>
</dbReference>
<gene>
    <name evidence="2" type="ORF">HA332_08370</name>
</gene>
<dbReference type="SUPFAM" id="SSF81593">
    <property type="entry name" value="Nucleotidyltransferase substrate binding subunit/domain"/>
    <property type="match status" value="1"/>
</dbReference>
<dbReference type="AlphaFoldDB" id="A0A832T9T6"/>
<dbReference type="InterPro" id="IPR007842">
    <property type="entry name" value="HEPN_dom"/>
</dbReference>
<feature type="domain" description="HEPN" evidence="1">
    <location>
        <begin position="10"/>
        <end position="127"/>
    </location>
</feature>
<organism evidence="2 3">
    <name type="scientific">Sulfurisphaera tokodaii</name>
    <dbReference type="NCBI Taxonomy" id="111955"/>
    <lineage>
        <taxon>Archaea</taxon>
        <taxon>Thermoproteota</taxon>
        <taxon>Thermoprotei</taxon>
        <taxon>Sulfolobales</taxon>
        <taxon>Sulfolobaceae</taxon>
        <taxon>Sulfurisphaera</taxon>
    </lineage>
</organism>
<dbReference type="RefSeq" id="WP_010978795.1">
    <property type="nucleotide sequence ID" value="NZ_BAABQO010000014.1"/>
</dbReference>
<accession>A0A832T9T6</accession>
<dbReference type="GeneID" id="1458762"/>
<evidence type="ECO:0000313" key="2">
    <source>
        <dbReference type="EMBL" id="HII74370.1"/>
    </source>
</evidence>
<dbReference type="OMA" id="RGKSQYG"/>
<sequence length="130" mass="15021">MSYDIAEEFLRRAKDYLRASELLFQQGFYDASALNSEVSAQLSLKGLLYKLGVEPSRTHGIRELLSLVYTRLGDERIRDFIRDNREKLIILENIRGKSQYGLPPVSKDEAEIALFITKEILKIVESLWNL</sequence>
<proteinExistence type="predicted"/>
<evidence type="ECO:0000313" key="3">
    <source>
        <dbReference type="Proteomes" id="UP000646844"/>
    </source>
</evidence>